<dbReference type="EMBL" id="JASBQV010000041">
    <property type="protein sequence ID" value="MDI3236444.1"/>
    <property type="molecule type" value="Genomic_DNA"/>
</dbReference>
<evidence type="ECO:0000313" key="2">
    <source>
        <dbReference type="Proteomes" id="UP001243286"/>
    </source>
</evidence>
<accession>A0ABT6R810</accession>
<sequence length="147" mass="17406">MPNKDLTYIYEFSGDFWVNNRNYQIEVPMPTKYKTAEEAKYDKSSLRFEKRDGHIVLVIYSKWEQGMNDGEWYEHVAGTISGIIKWEDWYRYKMSMAKEEGDDSIYDANSCYVPNATNWDELFNVESLEDSWVCTIESLAYCVYGFV</sequence>
<dbReference type="Proteomes" id="UP001243286">
    <property type="component" value="Unassembled WGS sequence"/>
</dbReference>
<name>A0ABT6R810_9BACL</name>
<gene>
    <name evidence="1" type="ORF">QK289_15620</name>
</gene>
<keyword evidence="2" id="KW-1185">Reference proteome</keyword>
<organism evidence="1 2">
    <name type="scientific">Exiguobacterium antarcticum</name>
    <dbReference type="NCBI Taxonomy" id="132920"/>
    <lineage>
        <taxon>Bacteria</taxon>
        <taxon>Bacillati</taxon>
        <taxon>Bacillota</taxon>
        <taxon>Bacilli</taxon>
        <taxon>Bacillales</taxon>
        <taxon>Bacillales Family XII. Incertae Sedis</taxon>
        <taxon>Exiguobacterium</taxon>
    </lineage>
</organism>
<reference evidence="1 2" key="1">
    <citation type="submission" date="2023-04" db="EMBL/GenBank/DDBJ databases">
        <title>Antarctic isolates genomes.</title>
        <authorList>
            <person name="Dimov S.G."/>
        </authorList>
    </citation>
    <scope>NUCLEOTIDE SEQUENCE [LARGE SCALE GENOMIC DNA]</scope>
    <source>
        <strain evidence="1 2">AL19</strain>
    </source>
</reference>
<proteinExistence type="predicted"/>
<protein>
    <submittedName>
        <fullName evidence="1">Uncharacterized protein</fullName>
    </submittedName>
</protein>
<evidence type="ECO:0000313" key="1">
    <source>
        <dbReference type="EMBL" id="MDI3236444.1"/>
    </source>
</evidence>
<dbReference type="RefSeq" id="WP_282357478.1">
    <property type="nucleotide sequence ID" value="NZ_JASBQV010000041.1"/>
</dbReference>
<comment type="caution">
    <text evidence="1">The sequence shown here is derived from an EMBL/GenBank/DDBJ whole genome shotgun (WGS) entry which is preliminary data.</text>
</comment>